<dbReference type="EMBL" id="LAZR01002277">
    <property type="protein sequence ID" value="KKN32105.1"/>
    <property type="molecule type" value="Genomic_DNA"/>
</dbReference>
<evidence type="ECO:0000256" key="1">
    <source>
        <dbReference type="SAM" id="Phobius"/>
    </source>
</evidence>
<keyword evidence="1" id="KW-1133">Transmembrane helix</keyword>
<reference evidence="2" key="1">
    <citation type="journal article" date="2015" name="Nature">
        <title>Complex archaea that bridge the gap between prokaryotes and eukaryotes.</title>
        <authorList>
            <person name="Spang A."/>
            <person name="Saw J.H."/>
            <person name="Jorgensen S.L."/>
            <person name="Zaremba-Niedzwiedzka K."/>
            <person name="Martijn J."/>
            <person name="Lind A.E."/>
            <person name="van Eijk R."/>
            <person name="Schleper C."/>
            <person name="Guy L."/>
            <person name="Ettema T.J."/>
        </authorList>
    </citation>
    <scope>NUCLEOTIDE SEQUENCE</scope>
</reference>
<sequence>MDDKTRELIELLATKLGTKAVELSEHLVNHTYMCGWMQLAAGILMLCVGASLAIVSRRLHKGDSYNNEPSVVTAILAAMFGALGAVMSLIAITNIAEPVGATIKGLL</sequence>
<organism evidence="2">
    <name type="scientific">marine sediment metagenome</name>
    <dbReference type="NCBI Taxonomy" id="412755"/>
    <lineage>
        <taxon>unclassified sequences</taxon>
        <taxon>metagenomes</taxon>
        <taxon>ecological metagenomes</taxon>
    </lineage>
</organism>
<accession>A0A0F9PJU0</accession>
<evidence type="ECO:0000313" key="2">
    <source>
        <dbReference type="EMBL" id="KKN32105.1"/>
    </source>
</evidence>
<keyword evidence="1" id="KW-0812">Transmembrane</keyword>
<keyword evidence="1" id="KW-0472">Membrane</keyword>
<feature type="transmembrane region" description="Helical" evidence="1">
    <location>
        <begin position="71"/>
        <end position="92"/>
    </location>
</feature>
<dbReference type="AlphaFoldDB" id="A0A0F9PJU0"/>
<proteinExistence type="predicted"/>
<comment type="caution">
    <text evidence="2">The sequence shown here is derived from an EMBL/GenBank/DDBJ whole genome shotgun (WGS) entry which is preliminary data.</text>
</comment>
<feature type="transmembrane region" description="Helical" evidence="1">
    <location>
        <begin position="36"/>
        <end position="59"/>
    </location>
</feature>
<name>A0A0F9PJU0_9ZZZZ</name>
<protein>
    <submittedName>
        <fullName evidence="2">Uncharacterized protein</fullName>
    </submittedName>
</protein>
<gene>
    <name evidence="2" type="ORF">LCGC14_0817160</name>
</gene>